<comment type="caution">
    <text evidence="5">The sequence shown here is derived from an EMBL/GenBank/DDBJ whole genome shotgun (WGS) entry which is preliminary data.</text>
</comment>
<dbReference type="GO" id="GO:0003677">
    <property type="term" value="F:DNA binding"/>
    <property type="evidence" value="ECO:0007669"/>
    <property type="project" value="UniProtKB-KW"/>
</dbReference>
<evidence type="ECO:0000256" key="3">
    <source>
        <dbReference type="ARBA" id="ARBA00023242"/>
    </source>
</evidence>
<dbReference type="Proteomes" id="UP001162156">
    <property type="component" value="Unassembled WGS sequence"/>
</dbReference>
<keyword evidence="3" id="KW-0539">Nucleus</keyword>
<protein>
    <recommendedName>
        <fullName evidence="4">HTH CENPB-type domain-containing protein</fullName>
    </recommendedName>
</protein>
<evidence type="ECO:0000313" key="5">
    <source>
        <dbReference type="EMBL" id="KAJ8928285.1"/>
    </source>
</evidence>
<dbReference type="Gene3D" id="1.10.10.60">
    <property type="entry name" value="Homeodomain-like"/>
    <property type="match status" value="1"/>
</dbReference>
<evidence type="ECO:0000313" key="6">
    <source>
        <dbReference type="Proteomes" id="UP001162156"/>
    </source>
</evidence>
<dbReference type="InterPro" id="IPR007889">
    <property type="entry name" value="HTH_Psq"/>
</dbReference>
<proteinExistence type="predicted"/>
<comment type="subcellular location">
    <subcellularLocation>
        <location evidence="1">Nucleus</location>
    </subcellularLocation>
</comment>
<evidence type="ECO:0000259" key="4">
    <source>
        <dbReference type="PROSITE" id="PS51253"/>
    </source>
</evidence>
<reference evidence="5" key="1">
    <citation type="journal article" date="2023" name="Insect Mol. Biol.">
        <title>Genome sequencing provides insights into the evolution of gene families encoding plant cell wall-degrading enzymes in longhorned beetles.</title>
        <authorList>
            <person name="Shin N.R."/>
            <person name="Okamura Y."/>
            <person name="Kirsch R."/>
            <person name="Pauchet Y."/>
        </authorList>
    </citation>
    <scope>NUCLEOTIDE SEQUENCE</scope>
    <source>
        <strain evidence="5">RBIC_L_NR</strain>
    </source>
</reference>
<name>A0AAV8WNB7_9CUCU</name>
<dbReference type="SMART" id="SM00674">
    <property type="entry name" value="CENPB"/>
    <property type="match status" value="1"/>
</dbReference>
<dbReference type="InterPro" id="IPR006600">
    <property type="entry name" value="HTH_CenpB_DNA-bd_dom"/>
</dbReference>
<dbReference type="Pfam" id="PF05225">
    <property type="entry name" value="HTH_psq"/>
    <property type="match status" value="1"/>
</dbReference>
<dbReference type="SUPFAM" id="SSF46689">
    <property type="entry name" value="Homeodomain-like"/>
    <property type="match status" value="1"/>
</dbReference>
<keyword evidence="6" id="KW-1185">Reference proteome</keyword>
<dbReference type="EMBL" id="JANEYF010005420">
    <property type="protein sequence ID" value="KAJ8928285.1"/>
    <property type="molecule type" value="Genomic_DNA"/>
</dbReference>
<organism evidence="5 6">
    <name type="scientific">Rhamnusium bicolor</name>
    <dbReference type="NCBI Taxonomy" id="1586634"/>
    <lineage>
        <taxon>Eukaryota</taxon>
        <taxon>Metazoa</taxon>
        <taxon>Ecdysozoa</taxon>
        <taxon>Arthropoda</taxon>
        <taxon>Hexapoda</taxon>
        <taxon>Insecta</taxon>
        <taxon>Pterygota</taxon>
        <taxon>Neoptera</taxon>
        <taxon>Endopterygota</taxon>
        <taxon>Coleoptera</taxon>
        <taxon>Polyphaga</taxon>
        <taxon>Cucujiformia</taxon>
        <taxon>Chrysomeloidea</taxon>
        <taxon>Cerambycidae</taxon>
        <taxon>Lepturinae</taxon>
        <taxon>Rhagiini</taxon>
        <taxon>Rhamnusium</taxon>
    </lineage>
</organism>
<accession>A0AAV8WNB7</accession>
<feature type="domain" description="HTH CENPB-type" evidence="4">
    <location>
        <begin position="64"/>
        <end position="139"/>
    </location>
</feature>
<dbReference type="AlphaFoldDB" id="A0AAV8WNB7"/>
<gene>
    <name evidence="5" type="ORF">NQ314_019168</name>
</gene>
<evidence type="ECO:0000256" key="2">
    <source>
        <dbReference type="ARBA" id="ARBA00023125"/>
    </source>
</evidence>
<evidence type="ECO:0000256" key="1">
    <source>
        <dbReference type="ARBA" id="ARBA00004123"/>
    </source>
</evidence>
<dbReference type="GO" id="GO:0005634">
    <property type="term" value="C:nucleus"/>
    <property type="evidence" value="ECO:0007669"/>
    <property type="project" value="UniProtKB-SubCell"/>
</dbReference>
<keyword evidence="2" id="KW-0238">DNA-binding</keyword>
<sequence length="185" mass="21492">MPKKTEKYIPKNARKQWEGNAMAIRAIKENSMPCRQAAKTFKVPRSTLQRLLKHNGDPDQIVKTVLGRKTILGENLERQIVEYILTMEAKFYGLTRRDIRIMAYTLAVRNGLDHPFKKEIAGRSWLDAFLRRHKKIISLRRPTGTSFARALGFNSENASRFYDNLEKGYNSHNFPPHRIFNCGNE</sequence>
<dbReference type="InterPro" id="IPR009057">
    <property type="entry name" value="Homeodomain-like_sf"/>
</dbReference>
<dbReference type="PANTHER" id="PTHR19303:SF71">
    <property type="entry name" value="ZINC FINGER PHD-TYPE DOMAIN-CONTAINING PROTEIN"/>
    <property type="match status" value="1"/>
</dbReference>
<dbReference type="PROSITE" id="PS51253">
    <property type="entry name" value="HTH_CENPB"/>
    <property type="match status" value="1"/>
</dbReference>
<dbReference type="PANTHER" id="PTHR19303">
    <property type="entry name" value="TRANSPOSON"/>
    <property type="match status" value="1"/>
</dbReference>
<dbReference type="InterPro" id="IPR050863">
    <property type="entry name" value="CenT-Element_Derived"/>
</dbReference>
<dbReference type="Pfam" id="PF03221">
    <property type="entry name" value="HTH_Tnp_Tc5"/>
    <property type="match status" value="1"/>
</dbReference>